<keyword evidence="3" id="KW-1185">Reference proteome</keyword>
<evidence type="ECO:0000259" key="1">
    <source>
        <dbReference type="SMART" id="SM01008"/>
    </source>
</evidence>
<proteinExistence type="predicted"/>
<reference evidence="2" key="1">
    <citation type="journal article" date="2014" name="Int. J. Syst. Evol. Microbiol.">
        <title>Complete genome sequence of Corynebacterium casei LMG S-19264T (=DSM 44701T), isolated from a smear-ripened cheese.</title>
        <authorList>
            <consortium name="US DOE Joint Genome Institute (JGI-PGF)"/>
            <person name="Walter F."/>
            <person name="Albersmeier A."/>
            <person name="Kalinowski J."/>
            <person name="Ruckert C."/>
        </authorList>
    </citation>
    <scope>NUCLEOTIDE SEQUENCE</scope>
    <source>
        <strain evidence="2">CGMCC 1.12919</strain>
    </source>
</reference>
<dbReference type="Proteomes" id="UP000637002">
    <property type="component" value="Unassembled WGS sequence"/>
</dbReference>
<protein>
    <submittedName>
        <fullName evidence="2">Aldehyde dehydrogenase</fullName>
    </submittedName>
</protein>
<dbReference type="PANTHER" id="PTHR47495:SF2">
    <property type="entry name" value="ALDEHYDE DEHYDROGENASE"/>
    <property type="match status" value="1"/>
</dbReference>
<comment type="caution">
    <text evidence="2">The sequence shown here is derived from an EMBL/GenBank/DDBJ whole genome shotgun (WGS) entry which is preliminary data.</text>
</comment>
<organism evidence="2 3">
    <name type="scientific">Chelatococcus reniformis</name>
    <dbReference type="NCBI Taxonomy" id="1494448"/>
    <lineage>
        <taxon>Bacteria</taxon>
        <taxon>Pseudomonadati</taxon>
        <taxon>Pseudomonadota</taxon>
        <taxon>Alphaproteobacteria</taxon>
        <taxon>Hyphomicrobiales</taxon>
        <taxon>Chelatococcaceae</taxon>
        <taxon>Chelatococcus</taxon>
    </lineage>
</organism>
<dbReference type="InterPro" id="IPR000674">
    <property type="entry name" value="Ald_Oxase/Xan_DH_a/b"/>
</dbReference>
<dbReference type="Pfam" id="PF20256">
    <property type="entry name" value="MoCoBD_2"/>
    <property type="match status" value="2"/>
</dbReference>
<evidence type="ECO:0000313" key="3">
    <source>
        <dbReference type="Proteomes" id="UP000637002"/>
    </source>
</evidence>
<dbReference type="GO" id="GO:0016491">
    <property type="term" value="F:oxidoreductase activity"/>
    <property type="evidence" value="ECO:0007669"/>
    <property type="project" value="InterPro"/>
</dbReference>
<sequence length="743" mass="78015">MAQTAGNKAGEQVPTRRDIIRAGVGAGGALFVVFGIPSIAKVVQADAGATARPAPAPAPAPAAAAGPPFMPSGFVRIDPAGTVTLTMPQVEMGQGTYTSMPMLIAEELEVELSQVKLAAAPADDKLYGNPLIGFQVTGGSTSVRGFFKPLRVAGATAREMLIAGAAKTWGVDPASCRAEKGVVVHDASGRRAPYGELVATAAAVAVPTDVKLKDPKSFKLIGTSARRLDVADKTTGRAQFGIDVRLPGLLIATVAASPVIGGKLRSVDDTAAKAVKGVRQIVRLEDAVAVVADHMGAARKGLAALAIVWDEGANAKVGTADVVATLQAATTQSGVVAERKGDVDAAMAAAAKTVEAVYELPFLAHTTMEPMNCTVHLRKDACDLWVGSQVVSRARATAADVTGLPPERIAVHNHLLGGGFGRRLEIDFVTQAVQIAKQVDAPVKVVWSREEDIQHDIYRPYYVDRLKAGLDAGGRPSAFHHRVTGSSIMARWVPAYFKDGLDADAVDGAAGPYDFDNLLVDYVRREPPAGLLTGWWRGVGVTHNAFMVESFIDELAQAAGREPIDYRRALLARQPRARAVLDLVAEKAGWGAPMPKGRGRGVALLFGFGTYVAQVAEVDVSPKGEVRVSRVVCAVDCGITINPDTVRAQMEGGIVYGLTAALYGEITLKNGRVEQSNFDNYQALRINEVPAIEVHIVSSLEEPGGIGEPGTSGIAPALVNAIYAATGKRLRKLPIDGRQLAAT</sequence>
<dbReference type="InterPro" id="IPR012368">
    <property type="entry name" value="OxRdtase_Mopterin-bd_su_IorB"/>
</dbReference>
<dbReference type="SUPFAM" id="SSF56003">
    <property type="entry name" value="Molybdenum cofactor-binding domain"/>
    <property type="match status" value="2"/>
</dbReference>
<accession>A0A916XCJ8</accession>
<dbReference type="EMBL" id="BMGG01000003">
    <property type="protein sequence ID" value="GGC60618.1"/>
    <property type="molecule type" value="Genomic_DNA"/>
</dbReference>
<dbReference type="AlphaFoldDB" id="A0A916XCJ8"/>
<dbReference type="Gene3D" id="3.30.365.10">
    <property type="entry name" value="Aldehyde oxidase/xanthine dehydrogenase, molybdopterin binding domain"/>
    <property type="match status" value="3"/>
</dbReference>
<feature type="domain" description="Aldehyde oxidase/xanthine dehydrogenase a/b hammerhead" evidence="1">
    <location>
        <begin position="235"/>
        <end position="313"/>
    </location>
</feature>
<evidence type="ECO:0000313" key="2">
    <source>
        <dbReference type="EMBL" id="GGC60618.1"/>
    </source>
</evidence>
<dbReference type="InterPro" id="IPR046867">
    <property type="entry name" value="AldOxase/xan_DH_MoCoBD2"/>
</dbReference>
<dbReference type="InterPro" id="IPR037165">
    <property type="entry name" value="AldOxase/xan_DH_Mopterin-bd_sf"/>
</dbReference>
<dbReference type="InterPro" id="IPR052516">
    <property type="entry name" value="N-heterocyclic_Hydroxylase"/>
</dbReference>
<name>A0A916XCJ8_9HYPH</name>
<gene>
    <name evidence="2" type="ORF">GCM10010994_19050</name>
</gene>
<dbReference type="PIRSF" id="PIRSF036389">
    <property type="entry name" value="IOR_B"/>
    <property type="match status" value="1"/>
</dbReference>
<dbReference type="Gene3D" id="3.90.1170.50">
    <property type="entry name" value="Aldehyde oxidase/xanthine dehydrogenase, a/b hammerhead"/>
    <property type="match status" value="1"/>
</dbReference>
<dbReference type="RefSeq" id="WP_188608918.1">
    <property type="nucleotide sequence ID" value="NZ_BMGG01000003.1"/>
</dbReference>
<dbReference type="Pfam" id="PF02738">
    <property type="entry name" value="MoCoBD_1"/>
    <property type="match status" value="1"/>
</dbReference>
<dbReference type="InterPro" id="IPR008274">
    <property type="entry name" value="AldOxase/xan_DH_MoCoBD1"/>
</dbReference>
<dbReference type="PANTHER" id="PTHR47495">
    <property type="entry name" value="ALDEHYDE DEHYDROGENASE"/>
    <property type="match status" value="1"/>
</dbReference>
<reference evidence="2" key="2">
    <citation type="submission" date="2020-09" db="EMBL/GenBank/DDBJ databases">
        <authorList>
            <person name="Sun Q."/>
            <person name="Zhou Y."/>
        </authorList>
    </citation>
    <scope>NUCLEOTIDE SEQUENCE</scope>
    <source>
        <strain evidence="2">CGMCC 1.12919</strain>
    </source>
</reference>
<dbReference type="SMART" id="SM01008">
    <property type="entry name" value="Ald_Xan_dh_C"/>
    <property type="match status" value="1"/>
</dbReference>